<dbReference type="GO" id="GO:0016020">
    <property type="term" value="C:membrane"/>
    <property type="evidence" value="ECO:0007669"/>
    <property type="project" value="UniProtKB-SubCell"/>
</dbReference>
<proteinExistence type="predicted"/>
<gene>
    <name evidence="7" type="ORF">MCAPa_6730</name>
</gene>
<comment type="subcellular location">
    <subcellularLocation>
        <location evidence="1">Membrane</location>
        <topology evidence="1">Multi-pass membrane protein</topology>
    </subcellularLocation>
</comment>
<dbReference type="Proteomes" id="UP000028533">
    <property type="component" value="Unassembled WGS sequence"/>
</dbReference>
<organism evidence="7 8">
    <name type="scientific">Mycoplasma capricolum subsp. capricolum 14232</name>
    <dbReference type="NCBI Taxonomy" id="1188238"/>
    <lineage>
        <taxon>Bacteria</taxon>
        <taxon>Bacillati</taxon>
        <taxon>Mycoplasmatota</taxon>
        <taxon>Mollicutes</taxon>
        <taxon>Mycoplasmataceae</taxon>
        <taxon>Mycoplasma</taxon>
    </lineage>
</organism>
<feature type="transmembrane region" description="Helical" evidence="5">
    <location>
        <begin position="29"/>
        <end position="50"/>
    </location>
</feature>
<protein>
    <recommendedName>
        <fullName evidence="6">RDD domain-containing protein</fullName>
    </recommendedName>
</protein>
<evidence type="ECO:0000256" key="5">
    <source>
        <dbReference type="SAM" id="Phobius"/>
    </source>
</evidence>
<evidence type="ECO:0000259" key="6">
    <source>
        <dbReference type="Pfam" id="PF06271"/>
    </source>
</evidence>
<evidence type="ECO:0000256" key="3">
    <source>
        <dbReference type="ARBA" id="ARBA00022989"/>
    </source>
</evidence>
<accession>A0A084EJS4</accession>
<dbReference type="Pfam" id="PF06271">
    <property type="entry name" value="RDD"/>
    <property type="match status" value="1"/>
</dbReference>
<feature type="transmembrane region" description="Helical" evidence="5">
    <location>
        <begin position="62"/>
        <end position="82"/>
    </location>
</feature>
<dbReference type="AlphaFoldDB" id="A0A084EJS4"/>
<dbReference type="RefSeq" id="WP_036432242.1">
    <property type="nucleotide sequence ID" value="NZ_JFDO01000026.1"/>
</dbReference>
<reference evidence="7 8" key="1">
    <citation type="submission" date="2014-02" db="EMBL/GenBank/DDBJ databases">
        <title>Genome sequence of Mycoplasma capricolum subsp. capricolum strain 14232.</title>
        <authorList>
            <person name="Sirand-Pugnet P."/>
            <person name="Breton M."/>
            <person name="Dordet-Frisoni E."/>
            <person name="Baranowski E."/>
            <person name="Barre A."/>
            <person name="Couture C."/>
            <person name="Dupuy V."/>
            <person name="Gaurivaud P."/>
            <person name="Jacob D."/>
            <person name="Lemaitre C."/>
            <person name="Manso-Silvan L."/>
            <person name="Nikolski M."/>
            <person name="Nouvel L.-X."/>
            <person name="Poumarat F."/>
            <person name="Tardy F."/>
            <person name="Thebault P."/>
            <person name="Theil S."/>
            <person name="Citti C."/>
            <person name="Thiaucourt F."/>
            <person name="Blanchard A."/>
        </authorList>
    </citation>
    <scope>NUCLEOTIDE SEQUENCE [LARGE SCALE GENOMIC DNA]</scope>
    <source>
        <strain evidence="7 8">14232</strain>
    </source>
</reference>
<feature type="domain" description="RDD" evidence="6">
    <location>
        <begin position="22"/>
        <end position="138"/>
    </location>
</feature>
<sequence>MNNSLITSKTNDFKLDINNYKLASLWKVFFARLFDLLICSIPLIIVSIFLKPKTGDIIGLLTKYLVSFVWTFFYFVVLSFLLKGNSCCKKLFKIELKSLNTKKISFKQVLVREIWFIFIPLFIGFIFTIIFVLLLPSNFVKKQAWRISLSLIIYQIGLVIVLFWFLGLMISIRLQVNHQSFIDIKLNLIVIEKQKTIANKQIKSNIILTRNDKHISLNEQPGNFDLEFINELKQDLDNDDLKNKKNSE</sequence>
<keyword evidence="4 5" id="KW-0472">Membrane</keyword>
<feature type="transmembrane region" description="Helical" evidence="5">
    <location>
        <begin position="147"/>
        <end position="170"/>
    </location>
</feature>
<keyword evidence="3 5" id="KW-1133">Transmembrane helix</keyword>
<name>A0A084EJS4_MYCCA</name>
<evidence type="ECO:0000256" key="4">
    <source>
        <dbReference type="ARBA" id="ARBA00023136"/>
    </source>
</evidence>
<dbReference type="InterPro" id="IPR010432">
    <property type="entry name" value="RDD"/>
</dbReference>
<comment type="caution">
    <text evidence="7">The sequence shown here is derived from an EMBL/GenBank/DDBJ whole genome shotgun (WGS) entry which is preliminary data.</text>
</comment>
<keyword evidence="2 5" id="KW-0812">Transmembrane</keyword>
<evidence type="ECO:0000256" key="2">
    <source>
        <dbReference type="ARBA" id="ARBA00022692"/>
    </source>
</evidence>
<evidence type="ECO:0000313" key="8">
    <source>
        <dbReference type="Proteomes" id="UP000028533"/>
    </source>
</evidence>
<feature type="transmembrane region" description="Helical" evidence="5">
    <location>
        <begin position="114"/>
        <end position="135"/>
    </location>
</feature>
<evidence type="ECO:0000256" key="1">
    <source>
        <dbReference type="ARBA" id="ARBA00004141"/>
    </source>
</evidence>
<dbReference type="EMBL" id="JFDO01000026">
    <property type="protein sequence ID" value="KEZ18216.1"/>
    <property type="molecule type" value="Genomic_DNA"/>
</dbReference>
<evidence type="ECO:0000313" key="7">
    <source>
        <dbReference type="EMBL" id="KEZ18216.1"/>
    </source>
</evidence>